<dbReference type="PANTHER" id="PTHR10039">
    <property type="entry name" value="AMELOGENIN"/>
    <property type="match status" value="1"/>
</dbReference>
<keyword evidence="1" id="KW-0677">Repeat</keyword>
<dbReference type="Gene3D" id="3.40.50.300">
    <property type="entry name" value="P-loop containing nucleotide triphosphate hydrolases"/>
    <property type="match status" value="1"/>
</dbReference>
<keyword evidence="5" id="KW-1185">Reference proteome</keyword>
<accession>A0A8A3PR57</accession>
<proteinExistence type="predicted"/>
<dbReference type="InterPro" id="IPR027417">
    <property type="entry name" value="P-loop_NTPase"/>
</dbReference>
<keyword evidence="2" id="KW-0732">Signal</keyword>
<dbReference type="EMBL" id="CP063412">
    <property type="protein sequence ID" value="QSZ37359.1"/>
    <property type="molecule type" value="Genomic_DNA"/>
</dbReference>
<dbReference type="AlphaFoldDB" id="A0A8A3PR57"/>
<gene>
    <name evidence="4" type="ORF">DSL72_009457</name>
</gene>
<dbReference type="PANTHER" id="PTHR10039:SF16">
    <property type="entry name" value="GPI INOSITOL-DEACYLASE"/>
    <property type="match status" value="1"/>
</dbReference>
<dbReference type="SUPFAM" id="SSF52540">
    <property type="entry name" value="P-loop containing nucleoside triphosphate hydrolases"/>
    <property type="match status" value="1"/>
</dbReference>
<evidence type="ECO:0000256" key="1">
    <source>
        <dbReference type="ARBA" id="ARBA00022737"/>
    </source>
</evidence>
<evidence type="ECO:0000256" key="2">
    <source>
        <dbReference type="SAM" id="SignalP"/>
    </source>
</evidence>
<feature type="chain" id="PRO_5032523628" description="Nephrocystin 3-like N-terminal domain-containing protein" evidence="2">
    <location>
        <begin position="23"/>
        <end position="649"/>
    </location>
</feature>
<organism evidence="4 5">
    <name type="scientific">Monilinia vaccinii-corymbosi</name>
    <dbReference type="NCBI Taxonomy" id="61207"/>
    <lineage>
        <taxon>Eukaryota</taxon>
        <taxon>Fungi</taxon>
        <taxon>Dikarya</taxon>
        <taxon>Ascomycota</taxon>
        <taxon>Pezizomycotina</taxon>
        <taxon>Leotiomycetes</taxon>
        <taxon>Helotiales</taxon>
        <taxon>Sclerotiniaceae</taxon>
        <taxon>Monilinia</taxon>
    </lineage>
</organism>
<protein>
    <recommendedName>
        <fullName evidence="3">Nephrocystin 3-like N-terminal domain-containing protein</fullName>
    </recommendedName>
</protein>
<name>A0A8A3PR57_9HELO</name>
<evidence type="ECO:0000313" key="4">
    <source>
        <dbReference type="EMBL" id="QSZ37359.1"/>
    </source>
</evidence>
<sequence>MDPVSALGLAASIITCIQLAQALLVCTKVGPSENNRVDLEHMLKTLRGFLASYEGLKSIAALDESEGRFYLIEQTREPLKECQAVIDEVNKRLKEKRFFDQWVRGSSWDRKINKCLSKFGDIKEQFHIAIQSNQLQIVIAAEKYAKEALCDTRDIKEDTRGIKEHVRDLKDDTRDIKQDFQVMRGDTRDIKHDTRGIMSYSQSIKMDTRKIDEHTRSVRNDMRDIRDTVNQQGSVFSNIKDGQEAANQEYRKDKFKSWLSTADPRTNHDSARKHFEPGTGSWFLQSTEYCSWKVSENSFLWIQGLSGCGKTILCSTIIHEMTEYCEHNANCFIAYYYFSFNDIEKQKATNLLRSIIAQLIHTIDADLDNIIDIYERVSAKVPCLQELKAILKTILMLDGTFYLVFDAVDECPRGQQEDSRKVVCETLQELSSWGCEHLHILITSRKEADIEELIIEIPTLSTVFIKNENVNLDIRRYIQTQMKNDTKLKKWSSEIKMEIETALTDRANGMFLWVFCQLDALKRCSTPAMIRKTLKGLPRTLHATYERILSSIHEDHRDIVTAALKWLTICIVGLTVEELAEAVAIGLDSKSSFNIDNRFRDPEELIVILGSLITLNTDNIEYNAPGEFSETGYNRRLSLVYTNLPFNAV</sequence>
<dbReference type="Pfam" id="PF24883">
    <property type="entry name" value="NPHP3_N"/>
    <property type="match status" value="1"/>
</dbReference>
<dbReference type="Proteomes" id="UP000672032">
    <property type="component" value="Chromosome 8"/>
</dbReference>
<dbReference type="OrthoDB" id="3539865at2759"/>
<feature type="signal peptide" evidence="2">
    <location>
        <begin position="1"/>
        <end position="22"/>
    </location>
</feature>
<dbReference type="InterPro" id="IPR056884">
    <property type="entry name" value="NPHP3-like_N"/>
</dbReference>
<evidence type="ECO:0000259" key="3">
    <source>
        <dbReference type="Pfam" id="PF24883"/>
    </source>
</evidence>
<evidence type="ECO:0000313" key="5">
    <source>
        <dbReference type="Proteomes" id="UP000672032"/>
    </source>
</evidence>
<feature type="domain" description="Nephrocystin 3-like N-terminal" evidence="3">
    <location>
        <begin position="278"/>
        <end position="445"/>
    </location>
</feature>
<reference evidence="4" key="1">
    <citation type="submission" date="2020-10" db="EMBL/GenBank/DDBJ databases">
        <title>Genome Sequence of Monilinia vaccinii-corymbosi Sheds Light on Mummy Berry Disease Infection of Blueberry and Mating Type.</title>
        <authorList>
            <person name="Yow A.G."/>
            <person name="Zhang Y."/>
            <person name="Bansal K."/>
            <person name="Eacker S.M."/>
            <person name="Sullivan S."/>
            <person name="Liachko I."/>
            <person name="Cubeta M.A."/>
            <person name="Rollins J.A."/>
            <person name="Ashrafi H."/>
        </authorList>
    </citation>
    <scope>NUCLEOTIDE SEQUENCE</scope>
    <source>
        <strain evidence="4">RL-1</strain>
    </source>
</reference>